<name>A0A3D9T1W0_9ACTN</name>
<evidence type="ECO:0000256" key="1">
    <source>
        <dbReference type="SAM" id="MobiDB-lite"/>
    </source>
</evidence>
<dbReference type="EMBL" id="QTTT01000001">
    <property type="protein sequence ID" value="REE97811.1"/>
    <property type="molecule type" value="Genomic_DNA"/>
</dbReference>
<evidence type="ECO:0000256" key="2">
    <source>
        <dbReference type="SAM" id="SignalP"/>
    </source>
</evidence>
<keyword evidence="6" id="KW-1185">Reference proteome</keyword>
<dbReference type="NCBIfam" id="TIGR00996">
    <property type="entry name" value="Mtu_fam_mce"/>
    <property type="match status" value="1"/>
</dbReference>
<feature type="domain" description="Mce/MlaD" evidence="3">
    <location>
        <begin position="43"/>
        <end position="120"/>
    </location>
</feature>
<feature type="region of interest" description="Disordered" evidence="1">
    <location>
        <begin position="336"/>
        <end position="378"/>
    </location>
</feature>
<dbReference type="InterPro" id="IPR005693">
    <property type="entry name" value="Mce"/>
</dbReference>
<dbReference type="RefSeq" id="WP_116023285.1">
    <property type="nucleotide sequence ID" value="NZ_QTTT01000001.1"/>
</dbReference>
<feature type="domain" description="Mammalian cell entry C-terminal" evidence="4">
    <location>
        <begin position="131"/>
        <end position="301"/>
    </location>
</feature>
<dbReference type="Proteomes" id="UP000256661">
    <property type="component" value="Unassembled WGS sequence"/>
</dbReference>
<dbReference type="InterPro" id="IPR052336">
    <property type="entry name" value="MlaD_Phospholipid_Transporter"/>
</dbReference>
<protein>
    <submittedName>
        <fullName evidence="5">Phospholipid/cholesterol/gamma-HCH transport system substrate-binding protein</fullName>
    </submittedName>
</protein>
<accession>A0A3D9T1W0</accession>
<dbReference type="PANTHER" id="PTHR33371">
    <property type="entry name" value="INTERMEMBRANE PHOSPHOLIPID TRANSPORT SYSTEM BINDING PROTEIN MLAD-RELATED"/>
    <property type="match status" value="1"/>
</dbReference>
<evidence type="ECO:0000313" key="6">
    <source>
        <dbReference type="Proteomes" id="UP000256661"/>
    </source>
</evidence>
<comment type="caution">
    <text evidence="5">The sequence shown here is derived from an EMBL/GenBank/DDBJ whole genome shotgun (WGS) entry which is preliminary data.</text>
</comment>
<dbReference type="InterPro" id="IPR003399">
    <property type="entry name" value="Mce/MlaD"/>
</dbReference>
<dbReference type="InterPro" id="IPR024516">
    <property type="entry name" value="Mce_C"/>
</dbReference>
<gene>
    <name evidence="5" type="ORF">DFJ69_3286</name>
</gene>
<feature type="signal peptide" evidence="2">
    <location>
        <begin position="1"/>
        <end position="19"/>
    </location>
</feature>
<evidence type="ECO:0000259" key="4">
    <source>
        <dbReference type="Pfam" id="PF11887"/>
    </source>
</evidence>
<evidence type="ECO:0000313" key="5">
    <source>
        <dbReference type="EMBL" id="REE97811.1"/>
    </source>
</evidence>
<reference evidence="5 6" key="1">
    <citation type="submission" date="2018-08" db="EMBL/GenBank/DDBJ databases">
        <title>Sequencing the genomes of 1000 actinobacteria strains.</title>
        <authorList>
            <person name="Klenk H.-P."/>
        </authorList>
    </citation>
    <scope>NUCLEOTIDE SEQUENCE [LARGE SCALE GENOMIC DNA]</scope>
    <source>
        <strain evidence="5 6">DSM 43927</strain>
    </source>
</reference>
<proteinExistence type="predicted"/>
<dbReference type="GO" id="GO:0005576">
    <property type="term" value="C:extracellular region"/>
    <property type="evidence" value="ECO:0007669"/>
    <property type="project" value="TreeGrafter"/>
</dbReference>
<dbReference type="Pfam" id="PF11887">
    <property type="entry name" value="Mce4_CUP1"/>
    <property type="match status" value="1"/>
</dbReference>
<feature type="chain" id="PRO_5039581857" evidence="2">
    <location>
        <begin position="20"/>
        <end position="378"/>
    </location>
</feature>
<dbReference type="Pfam" id="PF02470">
    <property type="entry name" value="MlaD"/>
    <property type="match status" value="1"/>
</dbReference>
<evidence type="ECO:0000259" key="3">
    <source>
        <dbReference type="Pfam" id="PF02470"/>
    </source>
</evidence>
<dbReference type="AlphaFoldDB" id="A0A3D9T1W0"/>
<dbReference type="PANTHER" id="PTHR33371:SF15">
    <property type="entry name" value="LIPOPROTEIN LPRN"/>
    <property type="match status" value="1"/>
</dbReference>
<sequence>MKRALRTTLVAVAAAGALSGCSLMPISVNDLPLPGGADVGDNPYEVTVQFSNVLNLVQQSAVKVNDVTVGRVTGVSLPKNGWRASVTVLVHGDVRLPADSYAYLRQSSLLGEKYIELAPPPKSTTGQTAGGRLVDGATIPAQRTNRNPEVEEVLGALSMLLNGGGLNQMKTITTELNKAFNGNEAEIKSMLQQIGKLTGSLDANRKNITAALDGVNRLSATLAAQRTQISTVLEDLGPGLKVLEEQRGALVRMLQSLDRLSGVAVDTINRSRDDMIADLKAMEPTLRRLADAGADLPNALQVALTYPFTDAVLPAIKGDYLNVYLKITAPNDTVIIPPVKRTTGSGSSGSGGRPTPQHDDDPLPLPLPSATGPEGGRS</sequence>
<organism evidence="5 6">
    <name type="scientific">Thermomonospora umbrina</name>
    <dbReference type="NCBI Taxonomy" id="111806"/>
    <lineage>
        <taxon>Bacteria</taxon>
        <taxon>Bacillati</taxon>
        <taxon>Actinomycetota</taxon>
        <taxon>Actinomycetes</taxon>
        <taxon>Streptosporangiales</taxon>
        <taxon>Thermomonosporaceae</taxon>
        <taxon>Thermomonospora</taxon>
    </lineage>
</organism>
<dbReference type="OrthoDB" id="9774928at2"/>
<dbReference type="PROSITE" id="PS51257">
    <property type="entry name" value="PROKAR_LIPOPROTEIN"/>
    <property type="match status" value="1"/>
</dbReference>
<keyword evidence="2" id="KW-0732">Signal</keyword>